<keyword evidence="7" id="KW-1185">Reference proteome</keyword>
<reference evidence="6" key="1">
    <citation type="submission" date="2022-07" db="EMBL/GenBank/DDBJ databases">
        <title>Pseudosulfitobacter sp. strain AP-MA-4, whole genome sequence.</title>
        <authorList>
            <person name="Jiang Y."/>
        </authorList>
    </citation>
    <scope>NUCLEOTIDE SEQUENCE</scope>
    <source>
        <strain evidence="6">AP-MA-4</strain>
    </source>
</reference>
<dbReference type="PANTHER" id="PTHR30222">
    <property type="entry name" value="SPERMIDINE/PUTRESCINE-BINDING PERIPLASMIC PROTEIN"/>
    <property type="match status" value="1"/>
</dbReference>
<proteinExistence type="predicted"/>
<dbReference type="Proteomes" id="UP001165396">
    <property type="component" value="Unassembled WGS sequence"/>
</dbReference>
<evidence type="ECO:0000256" key="3">
    <source>
        <dbReference type="ARBA" id="ARBA00022729"/>
    </source>
</evidence>
<keyword evidence="3 5" id="KW-0732">Signal</keyword>
<dbReference type="SUPFAM" id="SSF53850">
    <property type="entry name" value="Periplasmic binding protein-like II"/>
    <property type="match status" value="1"/>
</dbReference>
<sequence>MTTLRLKVAALAGIAALLGTSTLAQDAELTVFDWAGYEDPAFYTAYNEKHGTAPTFAFYGDEEEAFQKLRSGFTADAAHPCSQSVPKWMEAGLLEPLDPSRIDRWDDLNAEFREIEAYKKDGEYYFVPVDWGNTGLTYNTEKLTEDQVQSLQIFADPSMAGKVSMSDNVDDAYALGFLATGVQDWTKATDEDFQKASDFLREVHKNVLSYWDSSSSLAQLMQSGQVELAWAWNETSSTMSAEGLPISLKRDTDEGASSWVCGYVKLKDGEGSDDKFYDFINAWLEPKTVDYIVTAWGYGHSNSAAMAELDQEMLKSVGLDSNESLRANTLWQSPPGPELREKMIAEYENIKAGF</sequence>
<protein>
    <submittedName>
        <fullName evidence="6">Extracellular solute-binding protein</fullName>
    </submittedName>
</protein>
<dbReference type="Pfam" id="PF13343">
    <property type="entry name" value="SBP_bac_6"/>
    <property type="match status" value="1"/>
</dbReference>
<dbReference type="Gene3D" id="3.40.190.10">
    <property type="entry name" value="Periplasmic binding protein-like II"/>
    <property type="match status" value="2"/>
</dbReference>
<evidence type="ECO:0000256" key="4">
    <source>
        <dbReference type="ARBA" id="ARBA00022764"/>
    </source>
</evidence>
<organism evidence="6 7">
    <name type="scientific">Pseudosulfitobacter koreensis</name>
    <dbReference type="NCBI Taxonomy" id="2968472"/>
    <lineage>
        <taxon>Bacteria</taxon>
        <taxon>Pseudomonadati</taxon>
        <taxon>Pseudomonadota</taxon>
        <taxon>Alphaproteobacteria</taxon>
        <taxon>Rhodobacterales</taxon>
        <taxon>Roseobacteraceae</taxon>
        <taxon>Pseudosulfitobacter</taxon>
    </lineage>
</organism>
<name>A0ABT1Z2Y1_9RHOB</name>
<dbReference type="PRINTS" id="PR00909">
    <property type="entry name" value="SPERMDNBNDNG"/>
</dbReference>
<feature type="chain" id="PRO_5046900538" evidence="5">
    <location>
        <begin position="27"/>
        <end position="354"/>
    </location>
</feature>
<keyword evidence="2" id="KW-0813">Transport</keyword>
<evidence type="ECO:0000256" key="1">
    <source>
        <dbReference type="ARBA" id="ARBA00004418"/>
    </source>
</evidence>
<dbReference type="PANTHER" id="PTHR30222:SF17">
    <property type="entry name" value="SPERMIDINE_PUTRESCINE-BINDING PERIPLASMIC PROTEIN"/>
    <property type="match status" value="1"/>
</dbReference>
<gene>
    <name evidence="6" type="ORF">NTA49_13205</name>
</gene>
<feature type="signal peptide" evidence="5">
    <location>
        <begin position="1"/>
        <end position="26"/>
    </location>
</feature>
<comment type="subcellular location">
    <subcellularLocation>
        <location evidence="1">Periplasm</location>
    </subcellularLocation>
</comment>
<evidence type="ECO:0000313" key="6">
    <source>
        <dbReference type="EMBL" id="MCR8827493.1"/>
    </source>
</evidence>
<evidence type="ECO:0000313" key="7">
    <source>
        <dbReference type="Proteomes" id="UP001165396"/>
    </source>
</evidence>
<evidence type="ECO:0000256" key="5">
    <source>
        <dbReference type="SAM" id="SignalP"/>
    </source>
</evidence>
<keyword evidence="4" id="KW-0574">Periplasm</keyword>
<dbReference type="EMBL" id="JANKJG010000010">
    <property type="protein sequence ID" value="MCR8827493.1"/>
    <property type="molecule type" value="Genomic_DNA"/>
</dbReference>
<evidence type="ECO:0000256" key="2">
    <source>
        <dbReference type="ARBA" id="ARBA00022448"/>
    </source>
</evidence>
<dbReference type="InterPro" id="IPR001188">
    <property type="entry name" value="Sperm_putr-bd"/>
</dbReference>
<accession>A0ABT1Z2Y1</accession>
<comment type="caution">
    <text evidence="6">The sequence shown here is derived from an EMBL/GenBank/DDBJ whole genome shotgun (WGS) entry which is preliminary data.</text>
</comment>
<dbReference type="RefSeq" id="WP_258295265.1">
    <property type="nucleotide sequence ID" value="NZ_JANKJG010000010.1"/>
</dbReference>